<gene>
    <name evidence="18" type="ORF">PNOK_0789700</name>
</gene>
<comment type="similarity">
    <text evidence="11">Belongs to the ABC transporter superfamily. ABCB family. Heavy Metal importer (TC 3.A.1.210) subfamily.</text>
</comment>
<evidence type="ECO:0000256" key="8">
    <source>
        <dbReference type="ARBA" id="ARBA00022967"/>
    </source>
</evidence>
<dbReference type="InParanoid" id="A0A286U9N5"/>
<evidence type="ECO:0000256" key="1">
    <source>
        <dbReference type="ARBA" id="ARBA00004448"/>
    </source>
</evidence>
<feature type="repeat" description="WD" evidence="14">
    <location>
        <begin position="70"/>
        <end position="111"/>
    </location>
</feature>
<dbReference type="FunCoup" id="A0A286U9N5">
    <property type="interactions" value="338"/>
</dbReference>
<dbReference type="GO" id="GO:0016887">
    <property type="term" value="F:ATP hydrolysis activity"/>
    <property type="evidence" value="ECO:0007669"/>
    <property type="project" value="InterPro"/>
</dbReference>
<keyword evidence="4" id="KW-0812">Transmembrane</keyword>
<keyword evidence="3" id="KW-0813">Transport</keyword>
<dbReference type="FunFam" id="3.40.50.300:FF:000186">
    <property type="entry name" value="ATP-binding cassette sub-family B member 7, mitochondrial"/>
    <property type="match status" value="1"/>
</dbReference>
<dbReference type="GO" id="GO:0005524">
    <property type="term" value="F:ATP binding"/>
    <property type="evidence" value="ECO:0007669"/>
    <property type="project" value="UniProtKB-KW"/>
</dbReference>
<dbReference type="SUPFAM" id="SSF90123">
    <property type="entry name" value="ABC transporter transmembrane region"/>
    <property type="match status" value="1"/>
</dbReference>
<evidence type="ECO:0000259" key="16">
    <source>
        <dbReference type="PROSITE" id="PS50893"/>
    </source>
</evidence>
<dbReference type="PROSITE" id="PS50294">
    <property type="entry name" value="WD_REPEATS_REGION"/>
    <property type="match status" value="2"/>
</dbReference>
<keyword evidence="14" id="KW-0853">WD repeat</keyword>
<dbReference type="EMBL" id="NBII01000008">
    <property type="protein sequence ID" value="PAV16277.1"/>
    <property type="molecule type" value="Genomic_DNA"/>
</dbReference>
<name>A0A286U9N5_9AGAM</name>
<evidence type="ECO:0000259" key="17">
    <source>
        <dbReference type="PROSITE" id="PS50929"/>
    </source>
</evidence>
<dbReference type="SUPFAM" id="SSF50978">
    <property type="entry name" value="WD40 repeat-like"/>
    <property type="match status" value="1"/>
</dbReference>
<evidence type="ECO:0000313" key="18">
    <source>
        <dbReference type="EMBL" id="PAV16277.1"/>
    </source>
</evidence>
<comment type="subunit">
    <text evidence="2">Homodimer.</text>
</comment>
<dbReference type="PROSITE" id="PS00211">
    <property type="entry name" value="ABC_TRANSPORTER_1"/>
    <property type="match status" value="1"/>
</dbReference>
<dbReference type="InterPro" id="IPR011527">
    <property type="entry name" value="ABC1_TM_dom"/>
</dbReference>
<comment type="caution">
    <text evidence="18">The sequence shown here is derived from an EMBL/GenBank/DDBJ whole genome shotgun (WGS) entry which is preliminary data.</text>
</comment>
<keyword evidence="6" id="KW-0496">Mitochondrion</keyword>
<evidence type="ECO:0000256" key="5">
    <source>
        <dbReference type="ARBA" id="ARBA00022741"/>
    </source>
</evidence>
<dbReference type="Gene3D" id="2.130.10.10">
    <property type="entry name" value="YVTN repeat-like/Quinoprotein amine dehydrogenase"/>
    <property type="match status" value="1"/>
</dbReference>
<dbReference type="Pfam" id="PF00005">
    <property type="entry name" value="ABC_tran"/>
    <property type="match status" value="1"/>
</dbReference>
<dbReference type="PROSITE" id="PS50929">
    <property type="entry name" value="ABC_TM1F"/>
    <property type="match status" value="1"/>
</dbReference>
<dbReference type="AlphaFoldDB" id="A0A286U9N5"/>
<dbReference type="SMART" id="SM00320">
    <property type="entry name" value="WD40"/>
    <property type="match status" value="4"/>
</dbReference>
<keyword evidence="6" id="KW-0999">Mitochondrion inner membrane</keyword>
<dbReference type="InterPro" id="IPR027417">
    <property type="entry name" value="P-loop_NTPase"/>
</dbReference>
<dbReference type="InterPro" id="IPR001680">
    <property type="entry name" value="WD40_rpt"/>
</dbReference>
<dbReference type="STRING" id="2282107.A0A286U9N5"/>
<dbReference type="PROSITE" id="PS50082">
    <property type="entry name" value="WD_REPEATS_2"/>
    <property type="match status" value="2"/>
</dbReference>
<keyword evidence="19" id="KW-1185">Reference proteome</keyword>
<evidence type="ECO:0000256" key="11">
    <source>
        <dbReference type="ARBA" id="ARBA00024363"/>
    </source>
</evidence>
<dbReference type="GO" id="GO:0140359">
    <property type="term" value="F:ABC-type transporter activity"/>
    <property type="evidence" value="ECO:0007669"/>
    <property type="project" value="InterPro"/>
</dbReference>
<dbReference type="PANTHER" id="PTHR24221">
    <property type="entry name" value="ATP-BINDING CASSETTE SUB-FAMILY B"/>
    <property type="match status" value="1"/>
</dbReference>
<dbReference type="InterPro" id="IPR036640">
    <property type="entry name" value="ABC1_TM_sf"/>
</dbReference>
<dbReference type="Gene3D" id="1.20.1560.10">
    <property type="entry name" value="ABC transporter type 1, transmembrane domain"/>
    <property type="match status" value="1"/>
</dbReference>
<dbReference type="FunFam" id="1.20.1560.10:FF:000004">
    <property type="entry name" value="ATP-binding cassette sub-family B member 7"/>
    <property type="match status" value="1"/>
</dbReference>
<dbReference type="CDD" id="cd03253">
    <property type="entry name" value="ABCC_ATM1_transporter"/>
    <property type="match status" value="1"/>
</dbReference>
<evidence type="ECO:0000256" key="14">
    <source>
        <dbReference type="PROSITE-ProRule" id="PRU00221"/>
    </source>
</evidence>
<comment type="subcellular location">
    <subcellularLocation>
        <location evidence="1">Mitochondrion inner membrane</location>
        <topology evidence="1">Multi-pass membrane protein</topology>
    </subcellularLocation>
</comment>
<feature type="repeat" description="WD" evidence="14">
    <location>
        <begin position="111"/>
        <end position="154"/>
    </location>
</feature>
<dbReference type="InterPro" id="IPR017871">
    <property type="entry name" value="ABC_transporter-like_CS"/>
</dbReference>
<dbReference type="Gene3D" id="3.40.50.300">
    <property type="entry name" value="P-loop containing nucleotide triphosphate hydrolases"/>
    <property type="match status" value="1"/>
</dbReference>
<dbReference type="GO" id="GO:0140466">
    <property type="term" value="P:iron-sulfur cluster export from the mitochondrion"/>
    <property type="evidence" value="ECO:0007669"/>
    <property type="project" value="UniProtKB-ARBA"/>
</dbReference>
<dbReference type="SUPFAM" id="SSF52540">
    <property type="entry name" value="P-loop containing nucleoside triphosphate hydrolases"/>
    <property type="match status" value="1"/>
</dbReference>
<dbReference type="GO" id="GO:0005743">
    <property type="term" value="C:mitochondrial inner membrane"/>
    <property type="evidence" value="ECO:0007669"/>
    <property type="project" value="UniProtKB-SubCell"/>
</dbReference>
<dbReference type="CDD" id="cd18582">
    <property type="entry name" value="ABC_6TM_ATM1_ABCB7"/>
    <property type="match status" value="1"/>
</dbReference>
<keyword evidence="8" id="KW-1278">Translocase</keyword>
<dbReference type="SMART" id="SM00382">
    <property type="entry name" value="AAA"/>
    <property type="match status" value="1"/>
</dbReference>
<feature type="domain" description="ABC transporter" evidence="16">
    <location>
        <begin position="737"/>
        <end position="973"/>
    </location>
</feature>
<protein>
    <recommendedName>
        <fullName evidence="12">Iron-sulfur clusters transporter ATM1, mitochondrial</fullName>
    </recommendedName>
    <alternativeName>
        <fullName evidence="13">Iron-sulfur clusters transporter atm1, mitochondrial</fullName>
    </alternativeName>
</protein>
<dbReference type="InterPro" id="IPR003439">
    <property type="entry name" value="ABC_transporter-like_ATP-bd"/>
</dbReference>
<dbReference type="PROSITE" id="PS50893">
    <property type="entry name" value="ABC_TRANSPORTER_2"/>
    <property type="match status" value="1"/>
</dbReference>
<keyword evidence="10" id="KW-0472">Membrane</keyword>
<feature type="compositionally biased region" description="Polar residues" evidence="15">
    <location>
        <begin position="360"/>
        <end position="369"/>
    </location>
</feature>
<evidence type="ECO:0000256" key="3">
    <source>
        <dbReference type="ARBA" id="ARBA00022448"/>
    </source>
</evidence>
<dbReference type="InterPro" id="IPR015943">
    <property type="entry name" value="WD40/YVTN_repeat-like_dom_sf"/>
</dbReference>
<accession>A0A286U9N5</accession>
<dbReference type="OrthoDB" id="6500128at2759"/>
<dbReference type="GO" id="GO:0006879">
    <property type="term" value="P:intracellular iron ion homeostasis"/>
    <property type="evidence" value="ECO:0007669"/>
    <property type="project" value="TreeGrafter"/>
</dbReference>
<evidence type="ECO:0000256" key="7">
    <source>
        <dbReference type="ARBA" id="ARBA00022840"/>
    </source>
</evidence>
<organism evidence="18 19">
    <name type="scientific">Pyrrhoderma noxium</name>
    <dbReference type="NCBI Taxonomy" id="2282107"/>
    <lineage>
        <taxon>Eukaryota</taxon>
        <taxon>Fungi</taxon>
        <taxon>Dikarya</taxon>
        <taxon>Basidiomycota</taxon>
        <taxon>Agaricomycotina</taxon>
        <taxon>Agaricomycetes</taxon>
        <taxon>Hymenochaetales</taxon>
        <taxon>Hymenochaetaceae</taxon>
        <taxon>Pyrrhoderma</taxon>
    </lineage>
</organism>
<dbReference type="Pfam" id="PF00400">
    <property type="entry name" value="WD40"/>
    <property type="match status" value="3"/>
</dbReference>
<dbReference type="Proteomes" id="UP000217199">
    <property type="component" value="Unassembled WGS sequence"/>
</dbReference>
<evidence type="ECO:0000256" key="6">
    <source>
        <dbReference type="ARBA" id="ARBA00022792"/>
    </source>
</evidence>
<evidence type="ECO:0000256" key="10">
    <source>
        <dbReference type="ARBA" id="ARBA00023136"/>
    </source>
</evidence>
<feature type="domain" description="ABC transmembrane type-1" evidence="17">
    <location>
        <begin position="415"/>
        <end position="703"/>
    </location>
</feature>
<sequence>MSLLARISGFKNYAVDSEAKDVEVPDPPNDSISSLSFSGAGELLAAGSWNNEVRIYEVNPTSGITQGRALYQHQGPVLDVTWNKEGNRVISCGADNAARMYDIASGQSIQVAQHDAPIKSLRWIDTPQANFLATGSWDKTLKYWDLRSQNPIATVVLPERCYSMDVAYPLLVVGTAERHIQIFNLTNPTVPFQTKESPLKWQTRVVRCSPAADGYAIGCVAGRVAVQYIEDDKASACYSYNCHRRAPIINQKDQLNVYAINDIAFHPLHHNVLSTAGSDGGCIFWNTNTRTRFKHLKDAPGPISATTINRTGSIFAYAPTSRLQHVHRVTSSPRQAGYNRFTVRNYSNLTQTPKEKEESTSVSPSNTDAAKTAKDLGSEKNLNVADQRRKDWEIVKRLLVNIWPPGDWGVRSRVLLGFGLLVGGKVLNVQVPLFFKDIIDALNVEINSDTTVWVLVGSLILGYGAARVGATLFTELLNAVFANVGQKAVRRVAKETFEHLLNLDLKFHLSRQTGGLTRAIDRGTKGITFILQSVLFRIVPTALEISMVCGILTYKFGWDFAAVVGATMVAYTWFTVRTTSWRTRFRRDANKADNKAATVAVDSLINYEAVKNFNNEKFEVAQYDKHLAEYEKSSVKITTSLAFLNSGQNAIYSSALTVMMFLAAQGVVNGTMTVGDLVMVNQLVFQLSLPLNFLGTIYREMRQSLLDMEVLFNLQTEHTPPPDKPGAKPLALRGGSIRFENVSFGYHPERPIFRNLSFTVPAGKKVAIVGPSGCGKSTVFRLLFRFYDPASGRIIIDDQDIHDLQLDSVRRAIGVVPQDTPMFHADIMHNIRYGRLNASDTEVIEAAQRANVHDTIMKLPEKYQTTVGERGLMISGGEKQRLALARVLLKDPEILFFDEATSALDARTETEVMKNINSILVGKGRTSIFIAHRLRTVVEADLILVFNNGVVVEQGTHQELLDKGGLYYSMWIEQAYQGTDGDSFGADSPDTQKHIQNGGSAT</sequence>
<dbReference type="InterPro" id="IPR036322">
    <property type="entry name" value="WD40_repeat_dom_sf"/>
</dbReference>
<keyword evidence="7" id="KW-0067">ATP-binding</keyword>
<evidence type="ECO:0000256" key="9">
    <source>
        <dbReference type="ARBA" id="ARBA00022989"/>
    </source>
</evidence>
<proteinExistence type="inferred from homology"/>
<dbReference type="Pfam" id="PF00664">
    <property type="entry name" value="ABC_membrane"/>
    <property type="match status" value="1"/>
</dbReference>
<evidence type="ECO:0000313" key="19">
    <source>
        <dbReference type="Proteomes" id="UP000217199"/>
    </source>
</evidence>
<dbReference type="InterPro" id="IPR003593">
    <property type="entry name" value="AAA+_ATPase"/>
</dbReference>
<evidence type="ECO:0000256" key="2">
    <source>
        <dbReference type="ARBA" id="ARBA00011738"/>
    </source>
</evidence>
<evidence type="ECO:0000256" key="15">
    <source>
        <dbReference type="SAM" id="MobiDB-lite"/>
    </source>
</evidence>
<feature type="region of interest" description="Disordered" evidence="15">
    <location>
        <begin position="347"/>
        <end position="376"/>
    </location>
</feature>
<keyword evidence="18" id="KW-0378">Hydrolase</keyword>
<feature type="region of interest" description="Disordered" evidence="15">
    <location>
        <begin position="982"/>
        <end position="1002"/>
    </location>
</feature>
<keyword evidence="5" id="KW-0547">Nucleotide-binding</keyword>
<dbReference type="InterPro" id="IPR039421">
    <property type="entry name" value="Type_1_exporter"/>
</dbReference>
<dbReference type="PANTHER" id="PTHR24221:SF402">
    <property type="entry name" value="IRON-SULFUR CLUSTERS TRANSPORTER ABCB7, MITOCHONDRIAL"/>
    <property type="match status" value="1"/>
</dbReference>
<evidence type="ECO:0000256" key="13">
    <source>
        <dbReference type="ARBA" id="ARBA00040792"/>
    </source>
</evidence>
<reference evidence="18 19" key="1">
    <citation type="journal article" date="2017" name="Mol. Ecol.">
        <title>Comparative and population genomic landscape of Phellinus noxius: A hypervariable fungus causing root rot in trees.</title>
        <authorList>
            <person name="Chung C.L."/>
            <person name="Lee T.J."/>
            <person name="Akiba M."/>
            <person name="Lee H.H."/>
            <person name="Kuo T.H."/>
            <person name="Liu D."/>
            <person name="Ke H.M."/>
            <person name="Yokoi T."/>
            <person name="Roa M.B."/>
            <person name="Lu M.J."/>
            <person name="Chang Y.Y."/>
            <person name="Ann P.J."/>
            <person name="Tsai J.N."/>
            <person name="Chen C.Y."/>
            <person name="Tzean S.S."/>
            <person name="Ota Y."/>
            <person name="Hattori T."/>
            <person name="Sahashi N."/>
            <person name="Liou R.F."/>
            <person name="Kikuchi T."/>
            <person name="Tsai I.J."/>
        </authorList>
    </citation>
    <scope>NUCLEOTIDE SEQUENCE [LARGE SCALE GENOMIC DNA]</scope>
    <source>
        <strain evidence="18 19">FFPRI411160</strain>
    </source>
</reference>
<keyword evidence="9" id="KW-1133">Transmembrane helix</keyword>
<evidence type="ECO:0000256" key="12">
    <source>
        <dbReference type="ARBA" id="ARBA00039906"/>
    </source>
</evidence>
<evidence type="ECO:0000256" key="4">
    <source>
        <dbReference type="ARBA" id="ARBA00022692"/>
    </source>
</evidence>